<evidence type="ECO:0000313" key="2">
    <source>
        <dbReference type="EMBL" id="AHJ64213.1"/>
    </source>
</evidence>
<dbReference type="KEGG" id="gbc:GbCGDNIH3_2309"/>
<dbReference type="EMBL" id="CP003181">
    <property type="protein sequence ID" value="AHJ64213.1"/>
    <property type="molecule type" value="Genomic_DNA"/>
</dbReference>
<protein>
    <recommendedName>
        <fullName evidence="4">Accessory factor UbiK family protein</fullName>
    </recommendedName>
</protein>
<evidence type="ECO:0008006" key="4">
    <source>
        <dbReference type="Google" id="ProtNLM"/>
    </source>
</evidence>
<dbReference type="AlphaFoldDB" id="A0AAN0RG13"/>
<name>A0AAN0RG13_9PROT</name>
<dbReference type="Proteomes" id="UP000019438">
    <property type="component" value="Chromosome"/>
</dbReference>
<dbReference type="InterPro" id="IPR007475">
    <property type="entry name" value="UbiK"/>
</dbReference>
<feature type="coiled-coil region" evidence="1">
    <location>
        <begin position="95"/>
        <end position="122"/>
    </location>
</feature>
<gene>
    <name evidence="2" type="ORF">GbCGDNIH3_2309</name>
</gene>
<sequence length="135" mass="14592">MAARSMLYRPLMVGAFSKRDPCPSRRARPDVQGAFAMTSRPRFFDDLAGLAGGALSAVSGLREELEALVRARVEETLRRLDVARREDLDVALELAATARDTQAALQARVDALEQRVAALEADPVSVAQQDKPSGA</sequence>
<dbReference type="Pfam" id="PF04380">
    <property type="entry name" value="BMFP"/>
    <property type="match status" value="1"/>
</dbReference>
<reference evidence="3" key="1">
    <citation type="submission" date="2012-06" db="EMBL/GenBank/DDBJ databases">
        <title>Genome analysis of multiple Granulibacter bethesdensis isolates demonstrates substantial genome diversity.</title>
        <authorList>
            <person name="Greenberg D.E."/>
            <person name="Porcella S.F."/>
            <person name="Zarember K."/>
            <person name="Zelazny A.M."/>
            <person name="Bruno D."/>
            <person name="Martens C."/>
            <person name="Barbian K.D."/>
            <person name="Jaske E."/>
            <person name="Holland S.M."/>
        </authorList>
    </citation>
    <scope>NUCLEOTIDE SEQUENCE [LARGE SCALE GENOMIC DNA]</scope>
    <source>
        <strain evidence="3">CGDNIH3</strain>
    </source>
</reference>
<keyword evidence="1" id="KW-0175">Coiled coil</keyword>
<organism evidence="2 3">
    <name type="scientific">Granulibacter bethesdensis</name>
    <dbReference type="NCBI Taxonomy" id="364410"/>
    <lineage>
        <taxon>Bacteria</taxon>
        <taxon>Pseudomonadati</taxon>
        <taxon>Pseudomonadota</taxon>
        <taxon>Alphaproteobacteria</taxon>
        <taxon>Acetobacterales</taxon>
        <taxon>Acetobacteraceae</taxon>
        <taxon>Granulibacter</taxon>
    </lineage>
</organism>
<dbReference type="KEGG" id="gbh:GbCGDNIH2_2309"/>
<accession>A0AAN0RG13</accession>
<evidence type="ECO:0000256" key="1">
    <source>
        <dbReference type="SAM" id="Coils"/>
    </source>
</evidence>
<proteinExistence type="predicted"/>
<evidence type="ECO:0000313" key="3">
    <source>
        <dbReference type="Proteomes" id="UP000019438"/>
    </source>
</evidence>